<dbReference type="GO" id="GO:1990904">
    <property type="term" value="C:ribonucleoprotein complex"/>
    <property type="evidence" value="ECO:0007669"/>
    <property type="project" value="UniProtKB-KW"/>
</dbReference>
<name>A0A1G2ASP9_9BACT</name>
<dbReference type="STRING" id="1798540.A3B74_02570"/>
<evidence type="ECO:0000313" key="5">
    <source>
        <dbReference type="EMBL" id="OGY79695.1"/>
    </source>
</evidence>
<evidence type="ECO:0000256" key="3">
    <source>
        <dbReference type="ARBA" id="ARBA00023274"/>
    </source>
</evidence>
<accession>A0A1G2ASP9</accession>
<sequence length="85" mass="9998">MLLRPLVTEKSEKQKKNNVYFFEVGVGANKIMIKEAIRRVYGVHARRVNVMKRMGKHVRFGRFFGKQKDTKRAMVILKQGQSIEF</sequence>
<keyword evidence="2 5" id="KW-0689">Ribosomal protein</keyword>
<comment type="similarity">
    <text evidence="1">Belongs to the universal ribosomal protein uL23 family.</text>
</comment>
<dbReference type="GO" id="GO:0003735">
    <property type="term" value="F:structural constituent of ribosome"/>
    <property type="evidence" value="ECO:0007669"/>
    <property type="project" value="InterPro"/>
</dbReference>
<protein>
    <recommendedName>
        <fullName evidence="4">50S ribosomal protein L23</fullName>
    </recommendedName>
</protein>
<dbReference type="EMBL" id="MHKB01000008">
    <property type="protein sequence ID" value="OGY79695.1"/>
    <property type="molecule type" value="Genomic_DNA"/>
</dbReference>
<dbReference type="Proteomes" id="UP000177165">
    <property type="component" value="Unassembled WGS sequence"/>
</dbReference>
<gene>
    <name evidence="5" type="ORF">A3B74_02570</name>
</gene>
<dbReference type="InterPro" id="IPR012678">
    <property type="entry name" value="Ribosomal_uL23/eL15/eS24_sf"/>
</dbReference>
<keyword evidence="3" id="KW-0687">Ribonucleoprotein</keyword>
<proteinExistence type="inferred from homology"/>
<dbReference type="GO" id="GO:0006412">
    <property type="term" value="P:translation"/>
    <property type="evidence" value="ECO:0007669"/>
    <property type="project" value="InterPro"/>
</dbReference>
<dbReference type="NCBIfam" id="NF004363">
    <property type="entry name" value="PRK05738.2-4"/>
    <property type="match status" value="1"/>
</dbReference>
<dbReference type="Pfam" id="PF00276">
    <property type="entry name" value="Ribosomal_L23"/>
    <property type="match status" value="1"/>
</dbReference>
<dbReference type="SUPFAM" id="SSF54189">
    <property type="entry name" value="Ribosomal proteins S24e, L23 and L15e"/>
    <property type="match status" value="1"/>
</dbReference>
<dbReference type="GO" id="GO:0005840">
    <property type="term" value="C:ribosome"/>
    <property type="evidence" value="ECO:0007669"/>
    <property type="project" value="UniProtKB-KW"/>
</dbReference>
<evidence type="ECO:0000256" key="2">
    <source>
        <dbReference type="ARBA" id="ARBA00022980"/>
    </source>
</evidence>
<evidence type="ECO:0000256" key="1">
    <source>
        <dbReference type="ARBA" id="ARBA00006700"/>
    </source>
</evidence>
<organism evidence="5 6">
    <name type="scientific">Candidatus Kerfeldbacteria bacterium RIFCSPHIGHO2_02_FULL_42_14</name>
    <dbReference type="NCBI Taxonomy" id="1798540"/>
    <lineage>
        <taxon>Bacteria</taxon>
        <taxon>Candidatus Kerfeldiibacteriota</taxon>
    </lineage>
</organism>
<evidence type="ECO:0000313" key="6">
    <source>
        <dbReference type="Proteomes" id="UP000177165"/>
    </source>
</evidence>
<dbReference type="InterPro" id="IPR013025">
    <property type="entry name" value="Ribosomal_uL23-like"/>
</dbReference>
<dbReference type="AlphaFoldDB" id="A0A1G2ASP9"/>
<comment type="caution">
    <text evidence="5">The sequence shown here is derived from an EMBL/GenBank/DDBJ whole genome shotgun (WGS) entry which is preliminary data.</text>
</comment>
<dbReference type="InterPro" id="IPR012677">
    <property type="entry name" value="Nucleotide-bd_a/b_plait_sf"/>
</dbReference>
<reference evidence="5 6" key="1">
    <citation type="journal article" date="2016" name="Nat. Commun.">
        <title>Thousands of microbial genomes shed light on interconnected biogeochemical processes in an aquifer system.</title>
        <authorList>
            <person name="Anantharaman K."/>
            <person name="Brown C.T."/>
            <person name="Hug L.A."/>
            <person name="Sharon I."/>
            <person name="Castelle C.J."/>
            <person name="Probst A.J."/>
            <person name="Thomas B.C."/>
            <person name="Singh A."/>
            <person name="Wilkins M.J."/>
            <person name="Karaoz U."/>
            <person name="Brodie E.L."/>
            <person name="Williams K.H."/>
            <person name="Hubbard S.S."/>
            <person name="Banfield J.F."/>
        </authorList>
    </citation>
    <scope>NUCLEOTIDE SEQUENCE [LARGE SCALE GENOMIC DNA]</scope>
</reference>
<evidence type="ECO:0000256" key="4">
    <source>
        <dbReference type="ARBA" id="ARBA00035481"/>
    </source>
</evidence>
<dbReference type="Gene3D" id="3.30.70.330">
    <property type="match status" value="1"/>
</dbReference>